<keyword evidence="4" id="KW-1185">Reference proteome</keyword>
<organism evidence="3 4">
    <name type="scientific">Ureibacillus thermosphaericus</name>
    <dbReference type="NCBI Taxonomy" id="51173"/>
    <lineage>
        <taxon>Bacteria</taxon>
        <taxon>Bacillati</taxon>
        <taxon>Bacillota</taxon>
        <taxon>Bacilli</taxon>
        <taxon>Bacillales</taxon>
        <taxon>Caryophanaceae</taxon>
        <taxon>Ureibacillus</taxon>
    </lineage>
</organism>
<sequence>MNFVQPIRDVEKIREVRAFLASKSERNELLFCFGIYTGLRISDILRMKVKDVKGKNYIIVREQKVQNTRTNNKTKRIPIVPKLKRLIDKYVEDKHLEEYLFKSRQGKNKPITRVQAYNILREAAHECDLDEIGTHTLRKTFGYHIYQETKDVALLQDIFNHSSPYITLKYIGVNQDAINDAYTKLKY</sequence>
<name>A0A840PTW3_URETH</name>
<dbReference type="Pfam" id="PF00589">
    <property type="entry name" value="Phage_integrase"/>
    <property type="match status" value="1"/>
</dbReference>
<dbReference type="GO" id="GO:0006310">
    <property type="term" value="P:DNA recombination"/>
    <property type="evidence" value="ECO:0007669"/>
    <property type="project" value="UniProtKB-KW"/>
</dbReference>
<dbReference type="PROSITE" id="PS51898">
    <property type="entry name" value="TYR_RECOMBINASE"/>
    <property type="match status" value="1"/>
</dbReference>
<dbReference type="Gene3D" id="1.10.443.10">
    <property type="entry name" value="Intergrase catalytic core"/>
    <property type="match status" value="1"/>
</dbReference>
<dbReference type="InterPro" id="IPR050090">
    <property type="entry name" value="Tyrosine_recombinase_XerCD"/>
</dbReference>
<evidence type="ECO:0000256" key="1">
    <source>
        <dbReference type="ARBA" id="ARBA00023172"/>
    </source>
</evidence>
<dbReference type="SUPFAM" id="SSF56349">
    <property type="entry name" value="DNA breaking-rejoining enzymes"/>
    <property type="match status" value="1"/>
</dbReference>
<dbReference type="EMBL" id="JACHGZ010000008">
    <property type="protein sequence ID" value="MBB5148644.1"/>
    <property type="molecule type" value="Genomic_DNA"/>
</dbReference>
<protein>
    <submittedName>
        <fullName evidence="3">Integrase</fullName>
    </submittedName>
</protein>
<dbReference type="GO" id="GO:0003677">
    <property type="term" value="F:DNA binding"/>
    <property type="evidence" value="ECO:0007669"/>
    <property type="project" value="InterPro"/>
</dbReference>
<dbReference type="PANTHER" id="PTHR30349">
    <property type="entry name" value="PHAGE INTEGRASE-RELATED"/>
    <property type="match status" value="1"/>
</dbReference>
<evidence type="ECO:0000313" key="4">
    <source>
        <dbReference type="Proteomes" id="UP000557217"/>
    </source>
</evidence>
<dbReference type="InterPro" id="IPR013762">
    <property type="entry name" value="Integrase-like_cat_sf"/>
</dbReference>
<dbReference type="AlphaFoldDB" id="A0A840PTW3"/>
<comment type="caution">
    <text evidence="3">The sequence shown here is derived from an EMBL/GenBank/DDBJ whole genome shotgun (WGS) entry which is preliminary data.</text>
</comment>
<dbReference type="Proteomes" id="UP000557217">
    <property type="component" value="Unassembled WGS sequence"/>
</dbReference>
<dbReference type="PANTHER" id="PTHR30349:SF82">
    <property type="entry name" value="INTEGRASE_RECOMBINASE YOEC-RELATED"/>
    <property type="match status" value="1"/>
</dbReference>
<dbReference type="InterPro" id="IPR002104">
    <property type="entry name" value="Integrase_catalytic"/>
</dbReference>
<feature type="domain" description="Tyr recombinase" evidence="2">
    <location>
        <begin position="6"/>
        <end position="183"/>
    </location>
</feature>
<gene>
    <name evidence="3" type="ORF">HNR36_001030</name>
</gene>
<dbReference type="RefSeq" id="WP_168412151.1">
    <property type="nucleotide sequence ID" value="NZ_JAAXPW010000008.1"/>
</dbReference>
<evidence type="ECO:0000259" key="2">
    <source>
        <dbReference type="PROSITE" id="PS51898"/>
    </source>
</evidence>
<proteinExistence type="predicted"/>
<dbReference type="GO" id="GO:0015074">
    <property type="term" value="P:DNA integration"/>
    <property type="evidence" value="ECO:0007669"/>
    <property type="project" value="InterPro"/>
</dbReference>
<reference evidence="3 4" key="1">
    <citation type="submission" date="2020-08" db="EMBL/GenBank/DDBJ databases">
        <title>Genomic Encyclopedia of Type Strains, Phase IV (KMG-IV): sequencing the most valuable type-strain genomes for metagenomic binning, comparative biology and taxonomic classification.</title>
        <authorList>
            <person name="Goeker M."/>
        </authorList>
    </citation>
    <scope>NUCLEOTIDE SEQUENCE [LARGE SCALE GENOMIC DNA]</scope>
    <source>
        <strain evidence="3 4">DSM 10633</strain>
    </source>
</reference>
<dbReference type="InterPro" id="IPR011010">
    <property type="entry name" value="DNA_brk_join_enz"/>
</dbReference>
<keyword evidence="1" id="KW-0233">DNA recombination</keyword>
<accession>A0A840PTW3</accession>
<evidence type="ECO:0000313" key="3">
    <source>
        <dbReference type="EMBL" id="MBB5148644.1"/>
    </source>
</evidence>
<dbReference type="CDD" id="cd01192">
    <property type="entry name" value="INT_C_like_3"/>
    <property type="match status" value="1"/>
</dbReference>